<proteinExistence type="predicted"/>
<accession>A0A0W0F2R1</accession>
<evidence type="ECO:0000313" key="2">
    <source>
        <dbReference type="EMBL" id="KTB30613.1"/>
    </source>
</evidence>
<dbReference type="Proteomes" id="UP000054988">
    <property type="component" value="Unassembled WGS sequence"/>
</dbReference>
<gene>
    <name evidence="2" type="ORF">WG66_16811</name>
</gene>
<dbReference type="PANTHER" id="PTHR38248">
    <property type="entry name" value="FUNK1 6"/>
    <property type="match status" value="1"/>
</dbReference>
<dbReference type="PROSITE" id="PS00109">
    <property type="entry name" value="PROTEIN_KINASE_TYR"/>
    <property type="match status" value="1"/>
</dbReference>
<dbReference type="AlphaFoldDB" id="A0A0W0F2R1"/>
<feature type="domain" description="Fungal-type protein kinase" evidence="1">
    <location>
        <begin position="366"/>
        <end position="487"/>
    </location>
</feature>
<dbReference type="PANTHER" id="PTHR38248:SF2">
    <property type="entry name" value="FUNK1 11"/>
    <property type="match status" value="1"/>
</dbReference>
<feature type="domain" description="Fungal-type protein kinase" evidence="1">
    <location>
        <begin position="155"/>
        <end position="346"/>
    </location>
</feature>
<protein>
    <recommendedName>
        <fullName evidence="1">Fungal-type protein kinase domain-containing protein</fullName>
    </recommendedName>
</protein>
<dbReference type="InterPro" id="IPR011009">
    <property type="entry name" value="Kinase-like_dom_sf"/>
</dbReference>
<name>A0A0W0F2R1_MONRR</name>
<comment type="caution">
    <text evidence="2">The sequence shown here is derived from an EMBL/GenBank/DDBJ whole genome shotgun (WGS) entry which is preliminary data.</text>
</comment>
<dbReference type="GO" id="GO:0004672">
    <property type="term" value="F:protein kinase activity"/>
    <property type="evidence" value="ECO:0007669"/>
    <property type="project" value="InterPro"/>
</dbReference>
<dbReference type="InterPro" id="IPR008266">
    <property type="entry name" value="Tyr_kinase_AS"/>
</dbReference>
<evidence type="ECO:0000259" key="1">
    <source>
        <dbReference type="Pfam" id="PF17667"/>
    </source>
</evidence>
<reference evidence="2 3" key="1">
    <citation type="submission" date="2015-12" db="EMBL/GenBank/DDBJ databases">
        <title>Draft genome sequence of Moniliophthora roreri, the causal agent of frosty pod rot of cacao.</title>
        <authorList>
            <person name="Aime M.C."/>
            <person name="Diaz-Valderrama J.R."/>
            <person name="Kijpornyongpan T."/>
            <person name="Phillips-Mora W."/>
        </authorList>
    </citation>
    <scope>NUCLEOTIDE SEQUENCE [LARGE SCALE GENOMIC DNA]</scope>
    <source>
        <strain evidence="2 3">MCA 2952</strain>
    </source>
</reference>
<dbReference type="InterPro" id="IPR040976">
    <property type="entry name" value="Pkinase_fungal"/>
</dbReference>
<sequence length="633" mass="71505">METEMKDHDHGHVPPAEFLDNYLGQRPVADRFDFSQKDKAAFRKVAEALVQVDEVNNGKAEEWVSETDMYDKMVDAMQPFCPTLEAVNTGSLGDKNIPAHHVDEMKPDISLFKQGTVIGGGTDARLIETFLELKTEDVSKDGLDDNDKPFVKSTQSATATEAQMDTYAGSVMSSQFRTHLFSVWISNKHARLIRWDRGGAIVSQKFDYAEEPHLADFLWRFSFADAEARGHDPCIKLANDQDPNVERAKSLLNLKADAKMWKFSVFDEETETTKNYYGGKLGFESSISLVGRCTRGLVVVDEAGNLVYLKDTWRSVLGDQEKEGMVYRALKDAGVKGIPDVLAHGDAPGRWQETVTHKESNGTAPLRVHRHYFIVFKQVGRNLWDFKTTLELVKAIRDAVQAHKDALEKAKILHQDISVGNILITDEGGMLIDWDFSKHENDQRPRAPVRTGTWQFMSAKLLYKPPGTVEHERVDDLESFFHVLCWITLIYGPHELDVEDVEEMLASIYNYCWKREGGKSKGGDGKVALFALRKMAKNAQLEDGALKDLIVELEDALAVRYKPGPDKDQLEDFEETKANPLYAQLVATHPVQRYIDSMENLKQSDWMLALFDAAIAQPDKLTHEPRHRGINTT</sequence>
<organism evidence="2 3">
    <name type="scientific">Moniliophthora roreri</name>
    <name type="common">Frosty pod rot fungus</name>
    <name type="synonym">Monilia roreri</name>
    <dbReference type="NCBI Taxonomy" id="221103"/>
    <lineage>
        <taxon>Eukaryota</taxon>
        <taxon>Fungi</taxon>
        <taxon>Dikarya</taxon>
        <taxon>Basidiomycota</taxon>
        <taxon>Agaricomycotina</taxon>
        <taxon>Agaricomycetes</taxon>
        <taxon>Agaricomycetidae</taxon>
        <taxon>Agaricales</taxon>
        <taxon>Marasmiineae</taxon>
        <taxon>Marasmiaceae</taxon>
        <taxon>Moniliophthora</taxon>
    </lineage>
</organism>
<evidence type="ECO:0000313" key="3">
    <source>
        <dbReference type="Proteomes" id="UP000054988"/>
    </source>
</evidence>
<dbReference type="EMBL" id="LATX01002376">
    <property type="protein sequence ID" value="KTB30613.1"/>
    <property type="molecule type" value="Genomic_DNA"/>
</dbReference>
<dbReference type="Gene3D" id="1.10.510.10">
    <property type="entry name" value="Transferase(Phosphotransferase) domain 1"/>
    <property type="match status" value="1"/>
</dbReference>
<dbReference type="Pfam" id="PF17667">
    <property type="entry name" value="Pkinase_fungal"/>
    <property type="match status" value="2"/>
</dbReference>
<dbReference type="SUPFAM" id="SSF56112">
    <property type="entry name" value="Protein kinase-like (PK-like)"/>
    <property type="match status" value="1"/>
</dbReference>